<organism evidence="2 3">
    <name type="scientific">Drosophila kikkawai</name>
    <name type="common">Fruit fly</name>
    <dbReference type="NCBI Taxonomy" id="30033"/>
    <lineage>
        <taxon>Eukaryota</taxon>
        <taxon>Metazoa</taxon>
        <taxon>Ecdysozoa</taxon>
        <taxon>Arthropoda</taxon>
        <taxon>Hexapoda</taxon>
        <taxon>Insecta</taxon>
        <taxon>Pterygota</taxon>
        <taxon>Neoptera</taxon>
        <taxon>Endopterygota</taxon>
        <taxon>Diptera</taxon>
        <taxon>Brachycera</taxon>
        <taxon>Muscomorpha</taxon>
        <taxon>Ephydroidea</taxon>
        <taxon>Drosophilidae</taxon>
        <taxon>Drosophila</taxon>
        <taxon>Sophophora</taxon>
    </lineage>
</organism>
<dbReference type="AlphaFoldDB" id="A0A6P4JHX3"/>
<dbReference type="OrthoDB" id="7854644at2759"/>
<sequence length="196" mass="21913">MRCLLLISLATLCLASASPVQPQNRIIAEFFGYFDTLRGIQFGNMLTITINFVGQIVESVPEAERGPASAALQAYVNRGRELRQRGSVQEKFDHVKGLQEVFENVQGQLVPSSLEANVIGMSMLGLLGVASEFATEDEKVHAKFVDGATKMKAKLTPETIARERELFGVIDELINSNKFYEHEPLIERFLSFKNRY</sequence>
<dbReference type="Proteomes" id="UP001652661">
    <property type="component" value="Chromosome 3L"/>
</dbReference>
<feature type="chain" id="PRO_5027848266" evidence="1">
    <location>
        <begin position="18"/>
        <end position="196"/>
    </location>
</feature>
<dbReference type="OMA" id="YAIIAQF"/>
<dbReference type="RefSeq" id="XP_017034163.1">
    <property type="nucleotide sequence ID" value="XM_017178674.3"/>
</dbReference>
<feature type="signal peptide" evidence="1">
    <location>
        <begin position="1"/>
        <end position="17"/>
    </location>
</feature>
<evidence type="ECO:0000313" key="3">
    <source>
        <dbReference type="RefSeq" id="XP_017034163.1"/>
    </source>
</evidence>
<gene>
    <name evidence="3" type="primary">LOC108083045</name>
</gene>
<evidence type="ECO:0000313" key="2">
    <source>
        <dbReference type="Proteomes" id="UP001652661"/>
    </source>
</evidence>
<evidence type="ECO:0000256" key="1">
    <source>
        <dbReference type="SAM" id="SignalP"/>
    </source>
</evidence>
<name>A0A6P4JHX3_DROKI</name>
<proteinExistence type="predicted"/>
<reference evidence="3" key="1">
    <citation type="submission" date="2025-08" db="UniProtKB">
        <authorList>
            <consortium name="RefSeq"/>
        </authorList>
    </citation>
    <scope>IDENTIFICATION</scope>
    <source>
        <strain evidence="3">14028-0561.14</strain>
        <tissue evidence="3">Whole fly</tissue>
    </source>
</reference>
<protein>
    <submittedName>
        <fullName evidence="3">Uncharacterized protein</fullName>
    </submittedName>
</protein>
<keyword evidence="1" id="KW-0732">Signal</keyword>
<accession>A0A6P4JHX3</accession>
<keyword evidence="2" id="KW-1185">Reference proteome</keyword>
<dbReference type="GeneID" id="108083045"/>